<feature type="domain" description="Glycosyltransferase 61 catalytic" evidence="2">
    <location>
        <begin position="416"/>
        <end position="590"/>
    </location>
</feature>
<dbReference type="RefSeq" id="XP_002291076.1">
    <property type="nucleotide sequence ID" value="XM_002291040.1"/>
</dbReference>
<dbReference type="EMBL" id="CM000643">
    <property type="protein sequence ID" value="EED91183.1"/>
    <property type="molecule type" value="Genomic_DNA"/>
</dbReference>
<dbReference type="GeneID" id="7442347"/>
<dbReference type="GO" id="GO:0016757">
    <property type="term" value="F:glycosyltransferase activity"/>
    <property type="evidence" value="ECO:0000318"/>
    <property type="project" value="GO_Central"/>
</dbReference>
<dbReference type="AlphaFoldDB" id="B8C5U6"/>
<reference evidence="3 4" key="1">
    <citation type="journal article" date="2004" name="Science">
        <title>The genome of the diatom Thalassiosira pseudonana: ecology, evolution, and metabolism.</title>
        <authorList>
            <person name="Armbrust E.V."/>
            <person name="Berges J.A."/>
            <person name="Bowler C."/>
            <person name="Green B.R."/>
            <person name="Martinez D."/>
            <person name="Putnam N.H."/>
            <person name="Zhou S."/>
            <person name="Allen A.E."/>
            <person name="Apt K.E."/>
            <person name="Bechner M."/>
            <person name="Brzezinski M.A."/>
            <person name="Chaal B.K."/>
            <person name="Chiovitti A."/>
            <person name="Davis A.K."/>
            <person name="Demarest M.S."/>
            <person name="Detter J.C."/>
            <person name="Glavina T."/>
            <person name="Goodstein D."/>
            <person name="Hadi M.Z."/>
            <person name="Hellsten U."/>
            <person name="Hildebrand M."/>
            <person name="Jenkins B.D."/>
            <person name="Jurka J."/>
            <person name="Kapitonov V.V."/>
            <person name="Kroger N."/>
            <person name="Lau W.W."/>
            <person name="Lane T.W."/>
            <person name="Larimer F.W."/>
            <person name="Lippmeier J.C."/>
            <person name="Lucas S."/>
            <person name="Medina M."/>
            <person name="Montsant A."/>
            <person name="Obornik M."/>
            <person name="Parker M.S."/>
            <person name="Palenik B."/>
            <person name="Pazour G.J."/>
            <person name="Richardson P.M."/>
            <person name="Rynearson T.A."/>
            <person name="Saito M.A."/>
            <person name="Schwartz D.C."/>
            <person name="Thamatrakoln K."/>
            <person name="Valentin K."/>
            <person name="Vardi A."/>
            <person name="Wilkerson F.P."/>
            <person name="Rokhsar D.S."/>
        </authorList>
    </citation>
    <scope>NUCLEOTIDE SEQUENCE [LARGE SCALE GENOMIC DNA]</scope>
    <source>
        <strain evidence="3 4">CCMP1335</strain>
    </source>
</reference>
<organism evidence="3 4">
    <name type="scientific">Thalassiosira pseudonana</name>
    <name type="common">Marine diatom</name>
    <name type="synonym">Cyclotella nana</name>
    <dbReference type="NCBI Taxonomy" id="35128"/>
    <lineage>
        <taxon>Eukaryota</taxon>
        <taxon>Sar</taxon>
        <taxon>Stramenopiles</taxon>
        <taxon>Ochrophyta</taxon>
        <taxon>Bacillariophyta</taxon>
        <taxon>Coscinodiscophyceae</taxon>
        <taxon>Thalassiosirophycidae</taxon>
        <taxon>Thalassiosirales</taxon>
        <taxon>Thalassiosiraceae</taxon>
        <taxon>Thalassiosira</taxon>
    </lineage>
</organism>
<dbReference type="InParanoid" id="B8C5U6"/>
<evidence type="ECO:0000259" key="2">
    <source>
        <dbReference type="Pfam" id="PF04577"/>
    </source>
</evidence>
<feature type="compositionally biased region" description="Low complexity" evidence="1">
    <location>
        <begin position="7"/>
        <end position="20"/>
    </location>
</feature>
<dbReference type="eggNOG" id="ENOG502T9JM">
    <property type="taxonomic scope" value="Eukaryota"/>
</dbReference>
<dbReference type="InterPro" id="IPR049625">
    <property type="entry name" value="Glyco_transf_61_cat"/>
</dbReference>
<dbReference type="Pfam" id="PF04577">
    <property type="entry name" value="Glyco_transf_61"/>
    <property type="match status" value="1"/>
</dbReference>
<evidence type="ECO:0000313" key="4">
    <source>
        <dbReference type="Proteomes" id="UP000001449"/>
    </source>
</evidence>
<feature type="compositionally biased region" description="Gly residues" evidence="1">
    <location>
        <begin position="21"/>
        <end position="30"/>
    </location>
</feature>
<feature type="region of interest" description="Disordered" evidence="1">
    <location>
        <begin position="1"/>
        <end position="70"/>
    </location>
</feature>
<dbReference type="PaxDb" id="35128-Thaps23116"/>
<reference evidence="3 4" key="2">
    <citation type="journal article" date="2008" name="Nature">
        <title>The Phaeodactylum genome reveals the evolutionary history of diatom genomes.</title>
        <authorList>
            <person name="Bowler C."/>
            <person name="Allen A.E."/>
            <person name="Badger J.H."/>
            <person name="Grimwood J."/>
            <person name="Jabbari K."/>
            <person name="Kuo A."/>
            <person name="Maheswari U."/>
            <person name="Martens C."/>
            <person name="Maumus F."/>
            <person name="Otillar R.P."/>
            <person name="Rayko E."/>
            <person name="Salamov A."/>
            <person name="Vandepoele K."/>
            <person name="Beszteri B."/>
            <person name="Gruber A."/>
            <person name="Heijde M."/>
            <person name="Katinka M."/>
            <person name="Mock T."/>
            <person name="Valentin K."/>
            <person name="Verret F."/>
            <person name="Berges J.A."/>
            <person name="Brownlee C."/>
            <person name="Cadoret J.P."/>
            <person name="Chiovitti A."/>
            <person name="Choi C.J."/>
            <person name="Coesel S."/>
            <person name="De Martino A."/>
            <person name="Detter J.C."/>
            <person name="Durkin C."/>
            <person name="Falciatore A."/>
            <person name="Fournet J."/>
            <person name="Haruta M."/>
            <person name="Huysman M.J."/>
            <person name="Jenkins B.D."/>
            <person name="Jiroutova K."/>
            <person name="Jorgensen R.E."/>
            <person name="Joubert Y."/>
            <person name="Kaplan A."/>
            <person name="Kroger N."/>
            <person name="Kroth P.G."/>
            <person name="La Roche J."/>
            <person name="Lindquist E."/>
            <person name="Lommer M."/>
            <person name="Martin-Jezequel V."/>
            <person name="Lopez P.J."/>
            <person name="Lucas S."/>
            <person name="Mangogna M."/>
            <person name="McGinnis K."/>
            <person name="Medlin L.K."/>
            <person name="Montsant A."/>
            <person name="Oudot-Le Secq M.P."/>
            <person name="Napoli C."/>
            <person name="Obornik M."/>
            <person name="Parker M.S."/>
            <person name="Petit J.L."/>
            <person name="Porcel B.M."/>
            <person name="Poulsen N."/>
            <person name="Robison M."/>
            <person name="Rychlewski L."/>
            <person name="Rynearson T.A."/>
            <person name="Schmutz J."/>
            <person name="Shapiro H."/>
            <person name="Siaut M."/>
            <person name="Stanley M."/>
            <person name="Sussman M.R."/>
            <person name="Taylor A.R."/>
            <person name="Vardi A."/>
            <person name="von Dassow P."/>
            <person name="Vyverman W."/>
            <person name="Willis A."/>
            <person name="Wyrwicz L.S."/>
            <person name="Rokhsar D.S."/>
            <person name="Weissenbach J."/>
            <person name="Armbrust E.V."/>
            <person name="Green B.R."/>
            <person name="Van de Peer Y."/>
            <person name="Grigoriev I.V."/>
        </authorList>
    </citation>
    <scope>NUCLEOTIDE SEQUENCE [LARGE SCALE GENOMIC DNA]</scope>
    <source>
        <strain evidence="3 4">CCMP1335</strain>
    </source>
</reference>
<dbReference type="KEGG" id="tps:THAPSDRAFT_23116"/>
<sequence length="661" mass="74123">MPGPAPLLLRRSSSINRSVGGEAGGSGLGGLPPLAPSAGSSIVDPNDIIPVEDADPDDSALSMSTHKRKTSGIPLDVEQIVNRSTEMEMSLGQIADSGDEEEGEHPLGGELVMDSMPEFDEMFCNEQGRGGSSRFFTASTSDFKNMFTSRRMSFLAVLAMLVTFFAFKQPPKAAEEVAATTMDRPMDSKGVQYGEEHMEVVGAPKEAHVHEYNKILFFDSPDKMKPMHSKGPVLFNSDIAGLYLFENVCLTNNVDALRYRPMETTLRGLIYFTDDKKMNDNSKRCVPCSNNQAMETWDETYADTSIVGHKCGMNGLHAMYASSVGDWTSCIKQEENTQLMTQWGQTQSPTAVETIHFFKEPTFLLQFNALDMETSLFDMLMTYLPHWDQFRHEWDFPYEAVISHSLQGCLSHSHNWFCEVLHQMNAFGPAKEIPWEPDESTLYCFEELFYNQVGYQRELDHEGLVTRDILGDFREILFRKFALPRRRTVEDRKEEAAALSKGEEADDDTKIIFYDNKLSQLTKWNEMEALIEKARSLEKYQSIKFGTVDDFSRLTVAEQARTFNEADAIIMVHGEHMANAIFAVDGTKFVEVGCEVSSLIGNPRFMELFDGEYRAVKKCKGDEGTNVCVKCEGNGDGNSAFTMTPAAFEKMVDDVVKSLKG</sequence>
<dbReference type="Proteomes" id="UP000001449">
    <property type="component" value="Chromosome 6"/>
</dbReference>
<gene>
    <name evidence="3" type="ORF">THAPSDRAFT_23116</name>
</gene>
<accession>B8C5U6</accession>
<evidence type="ECO:0000256" key="1">
    <source>
        <dbReference type="SAM" id="MobiDB-lite"/>
    </source>
</evidence>
<keyword evidence="4" id="KW-1185">Reference proteome</keyword>
<dbReference type="HOGENOM" id="CLU_415355_0_0_1"/>
<proteinExistence type="predicted"/>
<protein>
    <recommendedName>
        <fullName evidence="2">Glycosyltransferase 61 catalytic domain-containing protein</fullName>
    </recommendedName>
</protein>
<evidence type="ECO:0000313" key="3">
    <source>
        <dbReference type="EMBL" id="EED91183.1"/>
    </source>
</evidence>
<name>B8C5U6_THAPS</name>
<dbReference type="OMA" id="HMANAIF"/>